<feature type="region of interest" description="Disordered" evidence="1">
    <location>
        <begin position="1"/>
        <end position="21"/>
    </location>
</feature>
<feature type="compositionally biased region" description="Low complexity" evidence="1">
    <location>
        <begin position="10"/>
        <end position="21"/>
    </location>
</feature>
<evidence type="ECO:0000313" key="3">
    <source>
        <dbReference type="Proteomes" id="UP001199644"/>
    </source>
</evidence>
<protein>
    <submittedName>
        <fullName evidence="2">Uncharacterized protein</fullName>
    </submittedName>
</protein>
<sequence>ALLGAGCDRAPAQSAAPGSGAPLEKLGLMTSLPLYWPLGAGVEEIASGRAAPPWQRAALEQAYAIEPLDTLAPIPGLAAGA</sequence>
<dbReference type="AlphaFoldDB" id="A0AAW5EIC1"/>
<evidence type="ECO:0000313" key="2">
    <source>
        <dbReference type="EMBL" id="MCH3853688.1"/>
    </source>
</evidence>
<name>A0AAW5EIC1_CAMJU</name>
<dbReference type="EMBL" id="JAJUOL010001190">
    <property type="protein sequence ID" value="MCH3853688.1"/>
    <property type="molecule type" value="Genomic_DNA"/>
</dbReference>
<accession>A0AAW5EIC1</accession>
<feature type="non-terminal residue" evidence="2">
    <location>
        <position position="81"/>
    </location>
</feature>
<evidence type="ECO:0000256" key="1">
    <source>
        <dbReference type="SAM" id="MobiDB-lite"/>
    </source>
</evidence>
<reference evidence="2" key="1">
    <citation type="submission" date="2021-12" db="EMBL/GenBank/DDBJ databases">
        <title>Prevalence of phenicol resistance gene fexA in Campylobacter isolated from poultry supply chain.</title>
        <authorList>
            <person name="Tang B."/>
            <person name="Zheng X."/>
            <person name="Lin J."/>
            <person name="Lin R."/>
            <person name="Yang H."/>
            <person name="Shen Z."/>
            <person name="Xia F."/>
        </authorList>
    </citation>
    <scope>NUCLEOTIDE SEQUENCE</scope>
    <source>
        <strain evidence="2">CJHN2011004</strain>
    </source>
</reference>
<feature type="non-terminal residue" evidence="2">
    <location>
        <position position="1"/>
    </location>
</feature>
<proteinExistence type="predicted"/>
<gene>
    <name evidence="2" type="ORF">LZC39_16500</name>
</gene>
<comment type="caution">
    <text evidence="2">The sequence shown here is derived from an EMBL/GenBank/DDBJ whole genome shotgun (WGS) entry which is preliminary data.</text>
</comment>
<organism evidence="2 3">
    <name type="scientific">Campylobacter jejuni</name>
    <dbReference type="NCBI Taxonomy" id="197"/>
    <lineage>
        <taxon>Bacteria</taxon>
        <taxon>Pseudomonadati</taxon>
        <taxon>Campylobacterota</taxon>
        <taxon>Epsilonproteobacteria</taxon>
        <taxon>Campylobacterales</taxon>
        <taxon>Campylobacteraceae</taxon>
        <taxon>Campylobacter</taxon>
    </lineage>
</organism>
<dbReference type="Proteomes" id="UP001199644">
    <property type="component" value="Unassembled WGS sequence"/>
</dbReference>
<dbReference type="RefSeq" id="WP_240382076.1">
    <property type="nucleotide sequence ID" value="NZ_JAJUOL010001190.1"/>
</dbReference>